<comment type="similarity">
    <text evidence="1 6">Belongs to the thioredoxin family.</text>
</comment>
<keyword evidence="5 7" id="KW-0676">Redox-active center</keyword>
<dbReference type="PIRSF" id="PIRSF000077">
    <property type="entry name" value="Thioredoxin"/>
    <property type="match status" value="1"/>
</dbReference>
<reference evidence="9" key="2">
    <citation type="submission" date="2022-07" db="EMBL/GenBank/DDBJ databases">
        <title>Complete genome of Mycoplasma caviae type strain G122.</title>
        <authorList>
            <person name="Spergser J."/>
        </authorList>
    </citation>
    <scope>NUCLEOTIDE SEQUENCE</scope>
    <source>
        <strain evidence="9">G122</strain>
    </source>
</reference>
<keyword evidence="3" id="KW-0249">Electron transport</keyword>
<dbReference type="Pfam" id="PF00085">
    <property type="entry name" value="Thioredoxin"/>
    <property type="match status" value="1"/>
</dbReference>
<protein>
    <recommendedName>
        <fullName evidence="6">Thioredoxin</fullName>
    </recommendedName>
</protein>
<dbReference type="GO" id="GO:0015035">
    <property type="term" value="F:protein-disulfide reductase activity"/>
    <property type="evidence" value="ECO:0007669"/>
    <property type="project" value="InterPro"/>
</dbReference>
<dbReference type="EMBL" id="CP101806">
    <property type="protein sequence ID" value="UUD35399.1"/>
    <property type="molecule type" value="Genomic_DNA"/>
</dbReference>
<dbReference type="InterPro" id="IPR036249">
    <property type="entry name" value="Thioredoxin-like_sf"/>
</dbReference>
<dbReference type="PANTHER" id="PTHR45663">
    <property type="entry name" value="GEO12009P1"/>
    <property type="match status" value="1"/>
</dbReference>
<dbReference type="GO" id="GO:0005737">
    <property type="term" value="C:cytoplasm"/>
    <property type="evidence" value="ECO:0007669"/>
    <property type="project" value="TreeGrafter"/>
</dbReference>
<evidence type="ECO:0000313" key="11">
    <source>
        <dbReference type="EMBL" id="VDR41820.1"/>
    </source>
</evidence>
<sequence>MLKEINQTEYKENIEGKEKGLYLLVFHALWCPPCKMFKTSLEELNKMDGIPVYRIDVDQNTQFTHEMGVSSMPTWFIIKNSKVMEKVTGYIPYEQLKAKVMEYK</sequence>
<evidence type="ECO:0000256" key="6">
    <source>
        <dbReference type="PIRNR" id="PIRNR000077"/>
    </source>
</evidence>
<evidence type="ECO:0000256" key="2">
    <source>
        <dbReference type="ARBA" id="ARBA00022448"/>
    </source>
</evidence>
<keyword evidence="2" id="KW-0813">Transport</keyword>
<evidence type="ECO:0000256" key="3">
    <source>
        <dbReference type="ARBA" id="ARBA00022982"/>
    </source>
</evidence>
<dbReference type="PANTHER" id="PTHR45663:SF11">
    <property type="entry name" value="GEO12009P1"/>
    <property type="match status" value="1"/>
</dbReference>
<gene>
    <name evidence="11" type="primary">MCYN0819_1</name>
    <name evidence="12" type="synonym">MCYN0819_2</name>
    <name evidence="11" type="ORF">NCTC10126_00306</name>
    <name evidence="12" type="ORF">NCTC10126_00311</name>
    <name evidence="9" type="ORF">NPA07_00775</name>
    <name evidence="10" type="ORF">NPA07_00800</name>
</gene>
<dbReference type="EMBL" id="CP101806">
    <property type="protein sequence ID" value="UUD35402.1"/>
    <property type="molecule type" value="Genomic_DNA"/>
</dbReference>
<evidence type="ECO:0000313" key="10">
    <source>
        <dbReference type="EMBL" id="UUD35402.1"/>
    </source>
</evidence>
<organism evidence="11 13">
    <name type="scientific">Mycoplasmopsis caviae</name>
    <dbReference type="NCBI Taxonomy" id="55603"/>
    <lineage>
        <taxon>Bacteria</taxon>
        <taxon>Bacillati</taxon>
        <taxon>Mycoplasmatota</taxon>
        <taxon>Mycoplasmoidales</taxon>
        <taxon>Metamycoplasmataceae</taxon>
        <taxon>Mycoplasmopsis</taxon>
    </lineage>
</organism>
<accession>A0A3P8MDH1</accession>
<evidence type="ECO:0000256" key="1">
    <source>
        <dbReference type="ARBA" id="ARBA00008987"/>
    </source>
</evidence>
<dbReference type="OrthoDB" id="9790390at2"/>
<feature type="disulfide bond" description="Redox-active" evidence="7">
    <location>
        <begin position="31"/>
        <end position="34"/>
    </location>
</feature>
<keyword evidence="4 7" id="KW-1015">Disulfide bond</keyword>
<dbReference type="SUPFAM" id="SSF52833">
    <property type="entry name" value="Thioredoxin-like"/>
    <property type="match status" value="1"/>
</dbReference>
<dbReference type="EMBL" id="UZVY01000001">
    <property type="protein sequence ID" value="VDR41824.1"/>
    <property type="molecule type" value="Genomic_DNA"/>
</dbReference>
<dbReference type="PROSITE" id="PS00194">
    <property type="entry name" value="THIOREDOXIN_1"/>
    <property type="match status" value="1"/>
</dbReference>
<reference evidence="11 13" key="1">
    <citation type="submission" date="2018-12" db="EMBL/GenBank/DDBJ databases">
        <authorList>
            <consortium name="Pathogen Informatics"/>
        </authorList>
    </citation>
    <scope>NUCLEOTIDE SEQUENCE [LARGE SCALE GENOMIC DNA]</scope>
    <source>
        <strain evidence="11 13">NCTC10126</strain>
    </source>
</reference>
<evidence type="ECO:0000259" key="8">
    <source>
        <dbReference type="PROSITE" id="PS51352"/>
    </source>
</evidence>
<evidence type="ECO:0000256" key="4">
    <source>
        <dbReference type="ARBA" id="ARBA00023157"/>
    </source>
</evidence>
<evidence type="ECO:0000256" key="5">
    <source>
        <dbReference type="ARBA" id="ARBA00023284"/>
    </source>
</evidence>
<proteinExistence type="inferred from homology"/>
<dbReference type="Proteomes" id="UP000280036">
    <property type="component" value="Unassembled WGS sequence"/>
</dbReference>
<dbReference type="InterPro" id="IPR013766">
    <property type="entry name" value="Thioredoxin_domain"/>
</dbReference>
<keyword evidence="14" id="KW-1185">Reference proteome</keyword>
<dbReference type="AlphaFoldDB" id="A0A3P8MDH1"/>
<dbReference type="Gene3D" id="3.40.30.10">
    <property type="entry name" value="Glutaredoxin"/>
    <property type="match status" value="1"/>
</dbReference>
<dbReference type="CDD" id="cd02947">
    <property type="entry name" value="TRX_family"/>
    <property type="match status" value="1"/>
</dbReference>
<dbReference type="InterPro" id="IPR017937">
    <property type="entry name" value="Thioredoxin_CS"/>
</dbReference>
<evidence type="ECO:0000313" key="12">
    <source>
        <dbReference type="EMBL" id="VDR41824.1"/>
    </source>
</evidence>
<name>A0A3P8MDH1_9BACT</name>
<dbReference type="InterPro" id="IPR005746">
    <property type="entry name" value="Thioredoxin"/>
</dbReference>
<evidence type="ECO:0000313" key="9">
    <source>
        <dbReference type="EMBL" id="UUD35399.1"/>
    </source>
</evidence>
<dbReference type="Proteomes" id="UP001058569">
    <property type="component" value="Chromosome"/>
</dbReference>
<dbReference type="RefSeq" id="WP_126118082.1">
    <property type="nucleotide sequence ID" value="NZ_CP101806.1"/>
</dbReference>
<dbReference type="EMBL" id="UZVY01000001">
    <property type="protein sequence ID" value="VDR41820.1"/>
    <property type="molecule type" value="Genomic_DNA"/>
</dbReference>
<evidence type="ECO:0000313" key="14">
    <source>
        <dbReference type="Proteomes" id="UP001058569"/>
    </source>
</evidence>
<feature type="domain" description="Thioredoxin" evidence="8">
    <location>
        <begin position="1"/>
        <end position="104"/>
    </location>
</feature>
<evidence type="ECO:0000256" key="7">
    <source>
        <dbReference type="PIRSR" id="PIRSR000077-4"/>
    </source>
</evidence>
<evidence type="ECO:0000313" key="13">
    <source>
        <dbReference type="Proteomes" id="UP000280036"/>
    </source>
</evidence>
<dbReference type="PROSITE" id="PS51352">
    <property type="entry name" value="THIOREDOXIN_2"/>
    <property type="match status" value="1"/>
</dbReference>